<evidence type="ECO:0000256" key="1">
    <source>
        <dbReference type="SAM" id="Phobius"/>
    </source>
</evidence>
<dbReference type="AlphaFoldDB" id="K1KXS5"/>
<dbReference type="RefSeq" id="WP_008408755.1">
    <property type="nucleotide sequence ID" value="NZ_AMCK01000032.1"/>
</dbReference>
<proteinExistence type="predicted"/>
<accession>K1KXS5</accession>
<reference evidence="2 3" key="1">
    <citation type="journal article" date="2012" name="J. Bacteriol.">
        <title>Draft Genome Sequence of Bacillus isronensis Strain B3W22, Isolated from the Upper Atmosphere.</title>
        <authorList>
            <person name="Shivaji S."/>
            <person name="Ara S."/>
            <person name="Singh S.K."/>
            <person name="Bandi S."/>
            <person name="Singh A."/>
            <person name="Pinnaka A.K."/>
        </authorList>
    </citation>
    <scope>NUCLEOTIDE SEQUENCE [LARGE SCALE GENOMIC DNA]</scope>
    <source>
        <strain evidence="2 3">B3W22</strain>
    </source>
</reference>
<evidence type="ECO:0000313" key="2">
    <source>
        <dbReference type="EMBL" id="EKB43433.1"/>
    </source>
</evidence>
<keyword evidence="1" id="KW-0812">Transmembrane</keyword>
<dbReference type="Proteomes" id="UP000004738">
    <property type="component" value="Unassembled WGS sequence"/>
</dbReference>
<feature type="transmembrane region" description="Helical" evidence="1">
    <location>
        <begin position="24"/>
        <end position="42"/>
    </location>
</feature>
<dbReference type="EMBL" id="AMCK01000032">
    <property type="protein sequence ID" value="EKB43433.1"/>
    <property type="molecule type" value="Genomic_DNA"/>
</dbReference>
<sequence>MNNLNSEKLIQEEIRAVKKQTHKVLGFGFLVILFFLIYWIYFEESLLVESKSPDDDKEVIINKVGNWITDSGTIKIYFKENGRTRNTKKIELEIFRESNHKGKYNIVWSVDNHVSIAMVFEKFIQSVDYNFSTNDIEIEKLDKTAAISLIKRN</sequence>
<name>K1KXS5_9BACL</name>
<organism evidence="2 3">
    <name type="scientific">Solibacillus isronensis B3W22</name>
    <dbReference type="NCBI Taxonomy" id="1224748"/>
    <lineage>
        <taxon>Bacteria</taxon>
        <taxon>Bacillati</taxon>
        <taxon>Bacillota</taxon>
        <taxon>Bacilli</taxon>
        <taxon>Bacillales</taxon>
        <taxon>Caryophanaceae</taxon>
        <taxon>Solibacillus</taxon>
    </lineage>
</organism>
<comment type="caution">
    <text evidence="2">The sequence shown here is derived from an EMBL/GenBank/DDBJ whole genome shotgun (WGS) entry which is preliminary data.</text>
</comment>
<protein>
    <submittedName>
        <fullName evidence="2">Uncharacterized protein</fullName>
    </submittedName>
</protein>
<keyword evidence="1" id="KW-1133">Transmembrane helix</keyword>
<keyword evidence="3" id="KW-1185">Reference proteome</keyword>
<gene>
    <name evidence="2" type="ORF">B857_03749</name>
</gene>
<keyword evidence="1" id="KW-0472">Membrane</keyword>
<evidence type="ECO:0000313" key="3">
    <source>
        <dbReference type="Proteomes" id="UP000004738"/>
    </source>
</evidence>